<organism evidence="8 9">
    <name type="scientific">Advenella mandrilli</name>
    <dbReference type="NCBI Taxonomy" id="2800330"/>
    <lineage>
        <taxon>Bacteria</taxon>
        <taxon>Pseudomonadati</taxon>
        <taxon>Pseudomonadota</taxon>
        <taxon>Betaproteobacteria</taxon>
        <taxon>Burkholderiales</taxon>
        <taxon>Alcaligenaceae</taxon>
    </lineage>
</organism>
<keyword evidence="5" id="KW-0964">Secreted</keyword>
<evidence type="ECO:0000313" key="8">
    <source>
        <dbReference type="EMBL" id="MBK1781569.1"/>
    </source>
</evidence>
<dbReference type="InterPro" id="IPR010809">
    <property type="entry name" value="FliD_C"/>
</dbReference>
<feature type="coiled-coil region" evidence="5">
    <location>
        <begin position="393"/>
        <end position="424"/>
    </location>
</feature>
<evidence type="ECO:0000259" key="6">
    <source>
        <dbReference type="Pfam" id="PF02465"/>
    </source>
</evidence>
<keyword evidence="4 5" id="KW-0975">Bacterial flagellum</keyword>
<dbReference type="InterPro" id="IPR040026">
    <property type="entry name" value="FliD"/>
</dbReference>
<evidence type="ECO:0000256" key="4">
    <source>
        <dbReference type="ARBA" id="ARBA00023143"/>
    </source>
</evidence>
<comment type="caution">
    <text evidence="8">The sequence shown here is derived from an EMBL/GenBank/DDBJ whole genome shotgun (WGS) entry which is preliminary data.</text>
</comment>
<keyword evidence="8" id="KW-0966">Cell projection</keyword>
<comment type="subunit">
    <text evidence="2 5">Homopentamer.</text>
</comment>
<dbReference type="Pfam" id="PF02465">
    <property type="entry name" value="FliD_N"/>
    <property type="match status" value="1"/>
</dbReference>
<evidence type="ECO:0000259" key="7">
    <source>
        <dbReference type="Pfam" id="PF07195"/>
    </source>
</evidence>
<evidence type="ECO:0000256" key="1">
    <source>
        <dbReference type="ARBA" id="ARBA00009764"/>
    </source>
</evidence>
<comment type="subcellular location">
    <subcellularLocation>
        <location evidence="5">Secreted</location>
    </subcellularLocation>
    <subcellularLocation>
        <location evidence="5">Bacterial flagellum</location>
    </subcellularLocation>
</comment>
<evidence type="ECO:0000256" key="2">
    <source>
        <dbReference type="ARBA" id="ARBA00011255"/>
    </source>
</evidence>
<proteinExistence type="inferred from homology"/>
<dbReference type="RefSeq" id="WP_200236718.1">
    <property type="nucleotide sequence ID" value="NZ_JAENGP010000010.1"/>
</dbReference>
<comment type="similarity">
    <text evidence="1 5">Belongs to the FliD family.</text>
</comment>
<gene>
    <name evidence="8" type="primary">fliD</name>
    <name evidence="8" type="ORF">JHL22_10085</name>
</gene>
<evidence type="ECO:0000256" key="5">
    <source>
        <dbReference type="RuleBase" id="RU362066"/>
    </source>
</evidence>
<protein>
    <recommendedName>
        <fullName evidence="5">Flagellar hook-associated protein 2</fullName>
        <shortName evidence="5">HAP2</shortName>
    </recommendedName>
    <alternativeName>
        <fullName evidence="5">Flagellar cap protein</fullName>
    </alternativeName>
</protein>
<feature type="domain" description="Flagellar hook-associated protein 2 N-terminal" evidence="6">
    <location>
        <begin position="11"/>
        <end position="106"/>
    </location>
</feature>
<keyword evidence="9" id="KW-1185">Reference proteome</keyword>
<evidence type="ECO:0000313" key="9">
    <source>
        <dbReference type="Proteomes" id="UP000635316"/>
    </source>
</evidence>
<dbReference type="InterPro" id="IPR003481">
    <property type="entry name" value="FliD_N"/>
</dbReference>
<dbReference type="PANTHER" id="PTHR30288">
    <property type="entry name" value="FLAGELLAR CAP/ASSEMBLY PROTEIN FLID"/>
    <property type="match status" value="1"/>
</dbReference>
<dbReference type="Pfam" id="PF07195">
    <property type="entry name" value="FliD_C"/>
    <property type="match status" value="1"/>
</dbReference>
<name>A0ABS1ED99_9BURK</name>
<keyword evidence="8" id="KW-0969">Cilium</keyword>
<reference evidence="8 9" key="1">
    <citation type="submission" date="2020-12" db="EMBL/GenBank/DDBJ databases">
        <authorList>
            <person name="Lu T."/>
            <person name="Wang Q."/>
            <person name="Han X."/>
        </authorList>
    </citation>
    <scope>NUCLEOTIDE SEQUENCE [LARGE SCALE GENOMIC DNA]</scope>
    <source>
        <strain evidence="8 9">WQ 585</strain>
    </source>
</reference>
<dbReference type="PANTHER" id="PTHR30288:SF0">
    <property type="entry name" value="FLAGELLAR HOOK-ASSOCIATED PROTEIN 2"/>
    <property type="match status" value="1"/>
</dbReference>
<feature type="domain" description="Flagellar hook-associated protein 2 C-terminal" evidence="7">
    <location>
        <begin position="216"/>
        <end position="436"/>
    </location>
</feature>
<dbReference type="Proteomes" id="UP000635316">
    <property type="component" value="Unassembled WGS sequence"/>
</dbReference>
<keyword evidence="8" id="KW-0282">Flagellum</keyword>
<comment type="function">
    <text evidence="5">Required for morphogenesis and for the elongation of the flagellar filament by facilitating polymerization of the flagellin monomers at the tip of growing filament. Forms a capping structure, which prevents flagellin subunits (transported through the central channel of the flagellum) from leaking out without polymerization at the distal end.</text>
</comment>
<dbReference type="EMBL" id="JAENGP010000010">
    <property type="protein sequence ID" value="MBK1781569.1"/>
    <property type="molecule type" value="Genomic_DNA"/>
</dbReference>
<accession>A0ABS1ED99</accession>
<sequence>MANISSIGVGSGLDLSTLLEGLRTSEESVLSTITQRKSTENARLSAYGQLSSAIEKLQTAAKAFEGDTTFGQYTSTQTGESFSASASSSAVAGSYRIKVESLASTQTLIAGGVADKAAANGTGGVVKFTLKNGEVKTLDLTGKGTSLQDIAKAINADKELGLSASIMNDGSGTPFRLMISTTATGTQAAISEITVEGNDGALGALLNKTGMTEQAATDAVIHVNGIKVTQATNKLEGVIQGVTLNLNKADTTEQTLTVSRNDDKTKSAINEFITAYNNVQKFIKSSTAYTEGAGGSILNGDNTARTVQTRLSGIMSFQSSNGGAFKTLSDLGIRTQADGSIKLDEEKFDKALTENRDDIAKLFQDKTNGIATYTQNVTKSLISSTTGIVTTASNGTKTRIEELNSQYERKQAQIEATMERYRAQFTALDSLVAKMNGTSAYLSQQLSMWNTSGSK</sequence>
<keyword evidence="3 5" id="KW-0175">Coiled coil</keyword>
<evidence type="ECO:0000256" key="3">
    <source>
        <dbReference type="ARBA" id="ARBA00023054"/>
    </source>
</evidence>